<dbReference type="InterPro" id="IPR000120">
    <property type="entry name" value="Amidase"/>
</dbReference>
<dbReference type="InterPro" id="IPR036928">
    <property type="entry name" value="AS_sf"/>
</dbReference>
<dbReference type="NCBIfam" id="NF005565">
    <property type="entry name" value="PRK07235.1"/>
    <property type="match status" value="1"/>
</dbReference>
<comment type="caution">
    <text evidence="2">The sequence shown here is derived from an EMBL/GenBank/DDBJ whole genome shotgun (WGS) entry which is preliminary data.</text>
</comment>
<dbReference type="PANTHER" id="PTHR11895">
    <property type="entry name" value="TRANSAMIDASE"/>
    <property type="match status" value="1"/>
</dbReference>
<dbReference type="Proteomes" id="UP000478740">
    <property type="component" value="Unassembled WGS sequence"/>
</dbReference>
<evidence type="ECO:0000259" key="1">
    <source>
        <dbReference type="Pfam" id="PF01425"/>
    </source>
</evidence>
<dbReference type="Gene3D" id="3.90.1300.10">
    <property type="entry name" value="Amidase signature (AS) domain"/>
    <property type="match status" value="1"/>
</dbReference>
<dbReference type="SUPFAM" id="SSF75304">
    <property type="entry name" value="Amidase signature (AS) enzymes"/>
    <property type="match status" value="1"/>
</dbReference>
<organism evidence="2 3">
    <name type="scientific">Paracoccus shanxieyensis</name>
    <dbReference type="NCBI Taxonomy" id="2675752"/>
    <lineage>
        <taxon>Bacteria</taxon>
        <taxon>Pseudomonadati</taxon>
        <taxon>Pseudomonadota</taxon>
        <taxon>Alphaproteobacteria</taxon>
        <taxon>Rhodobacterales</taxon>
        <taxon>Paracoccaceae</taxon>
        <taxon>Paracoccus</taxon>
    </lineage>
</organism>
<proteinExistence type="predicted"/>
<dbReference type="InterPro" id="IPR020556">
    <property type="entry name" value="Amidase_CS"/>
</dbReference>
<dbReference type="RefSeq" id="WP_341870300.1">
    <property type="nucleotide sequence ID" value="NZ_WMIH01000004.1"/>
</dbReference>
<reference evidence="2 3" key="1">
    <citation type="submission" date="2019-11" db="EMBL/GenBank/DDBJ databases">
        <authorList>
            <person name="Dong K."/>
        </authorList>
    </citation>
    <scope>NUCLEOTIDE SEQUENCE [LARGE SCALE GENOMIC DNA]</scope>
    <source>
        <strain evidence="2 3">DK608</strain>
    </source>
</reference>
<dbReference type="GO" id="GO:0004040">
    <property type="term" value="F:amidase activity"/>
    <property type="evidence" value="ECO:0007669"/>
    <property type="project" value="UniProtKB-EC"/>
</dbReference>
<dbReference type="Pfam" id="PF01425">
    <property type="entry name" value="Amidase"/>
    <property type="match status" value="1"/>
</dbReference>
<dbReference type="EMBL" id="WMII01000005">
    <property type="protein sequence ID" value="MTH63946.1"/>
    <property type="molecule type" value="Genomic_DNA"/>
</dbReference>
<evidence type="ECO:0000313" key="3">
    <source>
        <dbReference type="Proteomes" id="UP000478740"/>
    </source>
</evidence>
<dbReference type="AlphaFoldDB" id="A0A6L6IU05"/>
<protein>
    <submittedName>
        <fullName evidence="2">Amidase</fullName>
        <ecNumber evidence="2">3.5.1.4</ecNumber>
    </submittedName>
</protein>
<sequence length="504" mass="53530">MTIRKPNFEDMLAADQDLGLRLSTDDLTAFTGMMQAVAEDYAIVDALTPELPPVRYPRAPGHYPAPEDNPFNAWFVKSRVEGRAGGPLSGLRVALKDNIMLAGVPMMNGASSLRGYVPDVDATLVTRLLDAGAVIEGKAQCEYFCVSGSSHTSALGPVRNPHDETRSAGGSSSGCSALVASGLVDAAIGTDQGGSVRIPAAYAGFVGMKPTFGLVPYTGVMPVEMTLDHAGVMSGDVATNARVLQAIAGMDGLDPRQQDLPTDRAYGADLLAGAKGLRIAVVPEGFGWANSETGVDQAVRAAAARLDELGARVDERPIPLHRKGHAIWTPIATEGTVAQMEGLNYGSNWKGLYVTSLMRAQSDWRDHAADFPDDVKSVLLAAHYFRGQYRGQTYAKAQNLVRRLKAAYLAVLADYDMLLMPTVPLKAPKLPAVDCGPAEWVGRALEMNANTAPFNATGLPALSIPCGRADGLPVGMMLIGRDHAEAMLYRAAAAYEAAFDWKTL</sequence>
<dbReference type="PROSITE" id="PS00571">
    <property type="entry name" value="AMIDASES"/>
    <property type="match status" value="1"/>
</dbReference>
<gene>
    <name evidence="2" type="ORF">GL284_06675</name>
</gene>
<name>A0A6L6IU05_9RHOB</name>
<feature type="domain" description="Amidase" evidence="1">
    <location>
        <begin position="80"/>
        <end position="488"/>
    </location>
</feature>
<evidence type="ECO:0000313" key="2">
    <source>
        <dbReference type="EMBL" id="MTH63946.1"/>
    </source>
</evidence>
<keyword evidence="3" id="KW-1185">Reference proteome</keyword>
<dbReference type="EC" id="3.5.1.4" evidence="2"/>
<keyword evidence="2" id="KW-0378">Hydrolase</keyword>
<accession>A0A6L6IU05</accession>
<dbReference type="InterPro" id="IPR023631">
    <property type="entry name" value="Amidase_dom"/>
</dbReference>
<dbReference type="PANTHER" id="PTHR11895:SF170">
    <property type="entry name" value="AMIDASE"/>
    <property type="match status" value="1"/>
</dbReference>